<organism evidence="2 3">
    <name type="scientific">Romanomermis culicivorax</name>
    <name type="common">Nematode worm</name>
    <dbReference type="NCBI Taxonomy" id="13658"/>
    <lineage>
        <taxon>Eukaryota</taxon>
        <taxon>Metazoa</taxon>
        <taxon>Ecdysozoa</taxon>
        <taxon>Nematoda</taxon>
        <taxon>Enoplea</taxon>
        <taxon>Dorylaimia</taxon>
        <taxon>Mermithida</taxon>
        <taxon>Mermithoidea</taxon>
        <taxon>Mermithidae</taxon>
        <taxon>Romanomermis</taxon>
    </lineage>
</organism>
<reference evidence="3" key="1">
    <citation type="submission" date="2022-11" db="UniProtKB">
        <authorList>
            <consortium name="WormBaseParasite"/>
        </authorList>
    </citation>
    <scope>IDENTIFICATION</scope>
</reference>
<feature type="transmembrane region" description="Helical" evidence="1">
    <location>
        <begin position="51"/>
        <end position="74"/>
    </location>
</feature>
<evidence type="ECO:0000313" key="2">
    <source>
        <dbReference type="Proteomes" id="UP000887565"/>
    </source>
</evidence>
<keyword evidence="1" id="KW-0472">Membrane</keyword>
<evidence type="ECO:0000313" key="3">
    <source>
        <dbReference type="WBParaSite" id="nRc.2.0.1.t45178-RA"/>
    </source>
</evidence>
<proteinExistence type="predicted"/>
<sequence>MDIVNLIDFLDQQDQIIPEESSDNIKAHDGIEPDMKPWVIKNRGRPRYLNFFNSVIAFLNDVAVCSMFAALIMASRIYRYTIWLFNIHQKPKIDGKDLNFFVRSAVEQVTSVSVCPHHNRHYSVKPGQISLCTSEATQLISGRETG</sequence>
<evidence type="ECO:0000256" key="1">
    <source>
        <dbReference type="SAM" id="Phobius"/>
    </source>
</evidence>
<dbReference type="WBParaSite" id="nRc.2.0.1.t45178-RA">
    <property type="protein sequence ID" value="nRc.2.0.1.t45178-RA"/>
    <property type="gene ID" value="nRc.2.0.1.g45178"/>
</dbReference>
<accession>A0A915L280</accession>
<keyword evidence="1" id="KW-1133">Transmembrane helix</keyword>
<keyword evidence="2" id="KW-1185">Reference proteome</keyword>
<keyword evidence="1" id="KW-0812">Transmembrane</keyword>
<dbReference type="Proteomes" id="UP000887565">
    <property type="component" value="Unplaced"/>
</dbReference>
<name>A0A915L280_ROMCU</name>
<dbReference type="AlphaFoldDB" id="A0A915L280"/>
<protein>
    <submittedName>
        <fullName evidence="3">Uncharacterized protein</fullName>
    </submittedName>
</protein>